<dbReference type="Pfam" id="PF13499">
    <property type="entry name" value="EF-hand_7"/>
    <property type="match status" value="1"/>
</dbReference>
<evidence type="ECO:0000313" key="5">
    <source>
        <dbReference type="EMBL" id="CCO66623.1"/>
    </source>
</evidence>
<dbReference type="STRING" id="41875.K8F2R7"/>
<feature type="compositionally biased region" description="Polar residues" evidence="3">
    <location>
        <begin position="164"/>
        <end position="176"/>
    </location>
</feature>
<dbReference type="GO" id="GO:0019888">
    <property type="term" value="F:protein phosphatase regulator activity"/>
    <property type="evidence" value="ECO:0007669"/>
    <property type="project" value="TreeGrafter"/>
</dbReference>
<feature type="compositionally biased region" description="Polar residues" evidence="3">
    <location>
        <begin position="31"/>
        <end position="57"/>
    </location>
</feature>
<gene>
    <name evidence="5" type="ORF">Bathy09g01730</name>
</gene>
<dbReference type="FunFam" id="1.10.238.220:FF:000003">
    <property type="entry name" value="Phosphoprotein phosphatase 2A regulatory subunit"/>
    <property type="match status" value="1"/>
</dbReference>
<feature type="compositionally biased region" description="Acidic residues" evidence="3">
    <location>
        <begin position="696"/>
        <end position="708"/>
    </location>
</feature>
<dbReference type="Gene3D" id="1.10.238.10">
    <property type="entry name" value="EF-hand"/>
    <property type="match status" value="1"/>
</dbReference>
<dbReference type="CDD" id="cd21504">
    <property type="entry name" value="PPP2R3A_B-like"/>
    <property type="match status" value="1"/>
</dbReference>
<dbReference type="Pfam" id="PF17958">
    <property type="entry name" value="EF-hand_13"/>
    <property type="match status" value="1"/>
</dbReference>
<feature type="domain" description="EF-hand" evidence="4">
    <location>
        <begin position="511"/>
        <end position="546"/>
    </location>
</feature>
<dbReference type="Proteomes" id="UP000198341">
    <property type="component" value="Chromosome 9"/>
</dbReference>
<dbReference type="Gene3D" id="1.10.238.230">
    <property type="match status" value="1"/>
</dbReference>
<organism evidence="5 6">
    <name type="scientific">Bathycoccus prasinos</name>
    <dbReference type="NCBI Taxonomy" id="41875"/>
    <lineage>
        <taxon>Eukaryota</taxon>
        <taxon>Viridiplantae</taxon>
        <taxon>Chlorophyta</taxon>
        <taxon>Mamiellophyceae</taxon>
        <taxon>Mamiellales</taxon>
        <taxon>Bathycoccaceae</taxon>
        <taxon>Bathycoccus</taxon>
    </lineage>
</organism>
<name>K8F2R7_9CHLO</name>
<dbReference type="PANTHER" id="PTHR14095:SF0">
    <property type="entry name" value="MIP22305P"/>
    <property type="match status" value="1"/>
</dbReference>
<dbReference type="eggNOG" id="KOG2562">
    <property type="taxonomic scope" value="Eukaryota"/>
</dbReference>
<evidence type="ECO:0000259" key="4">
    <source>
        <dbReference type="PROSITE" id="PS50222"/>
    </source>
</evidence>
<evidence type="ECO:0000313" key="6">
    <source>
        <dbReference type="Proteomes" id="UP000198341"/>
    </source>
</evidence>
<keyword evidence="1" id="KW-0479">Metal-binding</keyword>
<proteinExistence type="predicted"/>
<dbReference type="PROSITE" id="PS50222">
    <property type="entry name" value="EF_HAND_2"/>
    <property type="match status" value="1"/>
</dbReference>
<sequence length="708" mass="81055">MQISNAFLREEEEAANATSSSSSIPFGSPVRNKNNTNLAPPKSPTRSSFYTKSSVTAASPPKSPIKSPGSMLSPTRESKKKQLKFGEGLSTSSFSSRDEEKRNDSELPILDIPESDDSEDFSVRTITSSVQQLALEAEKENVVEKQQQHQKSSPLILENKTPFAKQQQGLSPSRGGQRNGALSSHSSASSSSLSSAISPSPNYLIPQFFFPNKKWIPEIKSAKIMEKFTQKFNDVLHNETPGVLSKEAFSSLVREFIGIPSYFGPLIMKRATDMCSSKVEDGPTSSVSSTKSANTTEMKDFEDDFGEEDSEDVTQIKRDDFLRFWKKTLSRYNDETEMIYNILKDPKQKGDFVSQNDFRSVIRALLDTHPGLEFLKHTAEFQDRYLETVIYRIFYTVNKDWNGRMTLRELKKSDLISAFKQCEVEEDINKVLRFFSYEHFYVIYCKFWELDTDHDFLIDRDDLLRYGNHALTYKIVDRVLSESVKPFTSGVPGKMGYEDFVWFVLSEEYKSQDLSIKYWFKCVDIDNDGFLSSGDLAYFYEEQLQRMECLAQEPVFFEDIVCQLTDMIKPKIEGFITLEDMVRSLPMSGNTFNVLFNLNKFILFETRDPFTIRQEREEKHLTEWDRFARVEYMRLSQEDDEIMSEADDVENLSSFAVSMNEDEDEDTNNNSSNNSSDSSRSSRSSGGGKTNTSSAWDDDDDDDDDEEY</sequence>
<dbReference type="InterPro" id="IPR002048">
    <property type="entry name" value="EF_hand_dom"/>
</dbReference>
<dbReference type="PROSITE" id="PS00018">
    <property type="entry name" value="EF_HAND_1"/>
    <property type="match status" value="1"/>
</dbReference>
<dbReference type="OrthoDB" id="5586at2759"/>
<dbReference type="FunFam" id="1.10.238.10:FF:000025">
    <property type="entry name" value="serine/threonine-protein phosphatase 2A regulatory subunit B'' subunit alpha"/>
    <property type="match status" value="1"/>
</dbReference>
<dbReference type="EMBL" id="FO082270">
    <property type="protein sequence ID" value="CCO66623.1"/>
    <property type="molecule type" value="Genomic_DNA"/>
</dbReference>
<dbReference type="KEGG" id="bpg:Bathy09g01730"/>
<keyword evidence="6" id="KW-1185">Reference proteome</keyword>
<keyword evidence="2" id="KW-0106">Calcium</keyword>
<evidence type="ECO:0000256" key="1">
    <source>
        <dbReference type="ARBA" id="ARBA00022723"/>
    </source>
</evidence>
<dbReference type="SUPFAM" id="SSF47473">
    <property type="entry name" value="EF-hand"/>
    <property type="match status" value="2"/>
</dbReference>
<protein>
    <recommendedName>
        <fullName evidence="4">EF-hand domain-containing protein</fullName>
    </recommendedName>
</protein>
<evidence type="ECO:0000256" key="2">
    <source>
        <dbReference type="ARBA" id="ARBA00022837"/>
    </source>
</evidence>
<reference evidence="5 6" key="1">
    <citation type="submission" date="2011-10" db="EMBL/GenBank/DDBJ databases">
        <authorList>
            <person name="Genoscope - CEA"/>
        </authorList>
    </citation>
    <scope>NUCLEOTIDE SEQUENCE [LARGE SCALE GENOMIC DNA]</scope>
    <source>
        <strain evidence="5 6">RCC 1105</strain>
    </source>
</reference>
<feature type="compositionally biased region" description="Low complexity" evidence="3">
    <location>
        <begin position="182"/>
        <end position="193"/>
    </location>
</feature>
<feature type="compositionally biased region" description="Low complexity" evidence="3">
    <location>
        <begin position="668"/>
        <end position="694"/>
    </location>
</feature>
<dbReference type="PANTHER" id="PTHR14095">
    <property type="entry name" value="PHOSPHATASE 2A REGULATORY SUBUNIT-RELATED"/>
    <property type="match status" value="1"/>
</dbReference>
<dbReference type="GO" id="GO:0005509">
    <property type="term" value="F:calcium ion binding"/>
    <property type="evidence" value="ECO:0007669"/>
    <property type="project" value="InterPro"/>
</dbReference>
<dbReference type="InterPro" id="IPR018247">
    <property type="entry name" value="EF_Hand_1_Ca_BS"/>
</dbReference>
<dbReference type="GO" id="GO:0000159">
    <property type="term" value="C:protein phosphatase type 2A complex"/>
    <property type="evidence" value="ECO:0007669"/>
    <property type="project" value="TreeGrafter"/>
</dbReference>
<feature type="region of interest" description="Disordered" evidence="3">
    <location>
        <begin position="141"/>
        <end position="193"/>
    </location>
</feature>
<feature type="compositionally biased region" description="Basic and acidic residues" evidence="3">
    <location>
        <begin position="96"/>
        <end position="105"/>
    </location>
</feature>
<evidence type="ECO:0000256" key="3">
    <source>
        <dbReference type="SAM" id="MobiDB-lite"/>
    </source>
</evidence>
<feature type="region of interest" description="Disordered" evidence="3">
    <location>
        <begin position="1"/>
        <end position="125"/>
    </location>
</feature>
<dbReference type="InterPro" id="IPR041534">
    <property type="entry name" value="EF-hand_13"/>
</dbReference>
<dbReference type="AlphaFoldDB" id="K8F2R7"/>
<accession>K8F2R7</accession>
<dbReference type="InterPro" id="IPR011992">
    <property type="entry name" value="EF-hand-dom_pair"/>
</dbReference>
<dbReference type="Gene3D" id="1.10.238.220">
    <property type="match status" value="1"/>
</dbReference>
<dbReference type="GeneID" id="19013680"/>
<feature type="region of interest" description="Disordered" evidence="3">
    <location>
        <begin position="653"/>
        <end position="708"/>
    </location>
</feature>
<dbReference type="RefSeq" id="XP_007511063.1">
    <property type="nucleotide sequence ID" value="XM_007511001.1"/>
</dbReference>